<sequence>MAVDDLGNLFHVPAENKHTLEKLTTNKFKPDGVGVGSGANFSNAASGAGNVLDNIKIIDGKVGGKIPVDDFKEIRKASLHNVNSDSMTLGKYTPTIEQGVENWAKPGPDSYIKKAGGNSTYFDLGSEWSNIQKKYNLTNDEMFEYFNVPALDDAVSRGKVIKFSHDPRLYPDSYLSQEWQYLKETHGFKTLKLKGDVWIAK</sequence>
<dbReference type="AlphaFoldDB" id="A0A1H3TJU6"/>
<gene>
    <name evidence="1" type="ORF">SAMN05421736_11531</name>
</gene>
<evidence type="ECO:0000313" key="1">
    <source>
        <dbReference type="EMBL" id="SDZ50592.1"/>
    </source>
</evidence>
<evidence type="ECO:0000313" key="2">
    <source>
        <dbReference type="Proteomes" id="UP000198935"/>
    </source>
</evidence>
<dbReference type="STRING" id="1503961.SAMN05421736_11531"/>
<protein>
    <submittedName>
        <fullName evidence="1">Uncharacterized protein</fullName>
    </submittedName>
</protein>
<proteinExistence type="predicted"/>
<name>A0A1H3TJU6_9BACI</name>
<dbReference type="EMBL" id="FNPI01000015">
    <property type="protein sequence ID" value="SDZ50592.1"/>
    <property type="molecule type" value="Genomic_DNA"/>
</dbReference>
<dbReference type="Proteomes" id="UP000198935">
    <property type="component" value="Unassembled WGS sequence"/>
</dbReference>
<reference evidence="2" key="1">
    <citation type="submission" date="2016-10" db="EMBL/GenBank/DDBJ databases">
        <authorList>
            <person name="Varghese N."/>
            <person name="Submissions S."/>
        </authorList>
    </citation>
    <scope>NUCLEOTIDE SEQUENCE [LARGE SCALE GENOMIC DNA]</scope>
    <source>
        <strain evidence="2">SP</strain>
    </source>
</reference>
<organism evidence="1 2">
    <name type="scientific">Evansella caseinilytica</name>
    <dbReference type="NCBI Taxonomy" id="1503961"/>
    <lineage>
        <taxon>Bacteria</taxon>
        <taxon>Bacillati</taxon>
        <taxon>Bacillota</taxon>
        <taxon>Bacilli</taxon>
        <taxon>Bacillales</taxon>
        <taxon>Bacillaceae</taxon>
        <taxon>Evansella</taxon>
    </lineage>
</organism>
<accession>A0A1H3TJU6</accession>
<keyword evidence="2" id="KW-1185">Reference proteome</keyword>